<comment type="caution">
    <text evidence="1">The sequence shown here is derived from an EMBL/GenBank/DDBJ whole genome shotgun (WGS) entry which is preliminary data.</text>
</comment>
<dbReference type="RefSeq" id="WP_110306213.1">
    <property type="nucleotide sequence ID" value="NZ_QJHK01000005.1"/>
</dbReference>
<name>A0A2V4BQU7_9FLAO</name>
<organism evidence="1 2">
    <name type="scientific">Flavobacterium cheongpyeongense</name>
    <dbReference type="NCBI Taxonomy" id="2212651"/>
    <lineage>
        <taxon>Bacteria</taxon>
        <taxon>Pseudomonadati</taxon>
        <taxon>Bacteroidota</taxon>
        <taxon>Flavobacteriia</taxon>
        <taxon>Flavobacteriales</taxon>
        <taxon>Flavobacteriaceae</taxon>
        <taxon>Flavobacterium</taxon>
    </lineage>
</organism>
<dbReference type="Proteomes" id="UP000247903">
    <property type="component" value="Unassembled WGS sequence"/>
</dbReference>
<evidence type="ECO:0000313" key="1">
    <source>
        <dbReference type="EMBL" id="PXY41426.1"/>
    </source>
</evidence>
<accession>A0A2V4BQU7</accession>
<reference evidence="1 2" key="1">
    <citation type="submission" date="2018-05" db="EMBL/GenBank/DDBJ databases">
        <title>Flavobacterium sp. strain IMCC34759, incomplete genome.</title>
        <authorList>
            <person name="Joung Y."/>
            <person name="Cho J."/>
        </authorList>
    </citation>
    <scope>NUCLEOTIDE SEQUENCE [LARGE SCALE GENOMIC DNA]</scope>
    <source>
        <strain evidence="1 2">IMCC34759</strain>
    </source>
</reference>
<keyword evidence="2" id="KW-1185">Reference proteome</keyword>
<sequence>MRDYIIEKLYECTKKPYQKFFKQNKPWEVDKETLLNYPKGSLGNSLGNFLNENHFDMQPKLEDHDVIHVLTNTGISVTDEIGMQYYLLGNGKRSMYLFLVIFSGTPFYPKQIRYFIEQYKRGKKAHPFYYLNFSNMLLVPVKTIQHIFNI</sequence>
<dbReference type="EMBL" id="QJHK01000005">
    <property type="protein sequence ID" value="PXY41426.1"/>
    <property type="molecule type" value="Genomic_DNA"/>
</dbReference>
<dbReference type="OrthoDB" id="6157812at2"/>
<dbReference type="AlphaFoldDB" id="A0A2V4BQU7"/>
<evidence type="ECO:0008006" key="3">
    <source>
        <dbReference type="Google" id="ProtNLM"/>
    </source>
</evidence>
<proteinExistence type="predicted"/>
<gene>
    <name evidence="1" type="ORF">DMB65_08490</name>
</gene>
<protein>
    <recommendedName>
        <fullName evidence="3">Coenzyme Q (Ubiquinone) biosynthesis protein Coq4</fullName>
    </recommendedName>
</protein>
<evidence type="ECO:0000313" key="2">
    <source>
        <dbReference type="Proteomes" id="UP000247903"/>
    </source>
</evidence>